<dbReference type="GO" id="GO:0034625">
    <property type="term" value="P:fatty acid elongation, monounsaturated fatty acid"/>
    <property type="evidence" value="ECO:0007669"/>
    <property type="project" value="TreeGrafter"/>
</dbReference>
<dbReference type="Proteomes" id="UP000708208">
    <property type="component" value="Unassembled WGS sequence"/>
</dbReference>
<evidence type="ECO:0000256" key="7">
    <source>
        <dbReference type="ARBA" id="ARBA00023098"/>
    </source>
</evidence>
<keyword evidence="2 10" id="KW-0444">Lipid biosynthesis</keyword>
<dbReference type="InterPro" id="IPR002076">
    <property type="entry name" value="ELO_fam"/>
</dbReference>
<evidence type="ECO:0000256" key="1">
    <source>
        <dbReference type="ARBA" id="ARBA00004141"/>
    </source>
</evidence>
<comment type="subcellular location">
    <subcellularLocation>
        <location evidence="1">Membrane</location>
        <topology evidence="1">Multi-pass membrane protein</topology>
    </subcellularLocation>
</comment>
<keyword evidence="6 10" id="KW-1133">Transmembrane helix</keyword>
<evidence type="ECO:0000313" key="11">
    <source>
        <dbReference type="EMBL" id="CAG7825193.1"/>
    </source>
</evidence>
<evidence type="ECO:0000256" key="6">
    <source>
        <dbReference type="ARBA" id="ARBA00022989"/>
    </source>
</evidence>
<comment type="catalytic activity">
    <reaction evidence="10">
        <text>a very-long-chain acyl-CoA + malonyl-CoA + H(+) = a very-long-chain 3-oxoacyl-CoA + CO2 + CoA</text>
        <dbReference type="Rhea" id="RHEA:32727"/>
        <dbReference type="ChEBI" id="CHEBI:15378"/>
        <dbReference type="ChEBI" id="CHEBI:16526"/>
        <dbReference type="ChEBI" id="CHEBI:57287"/>
        <dbReference type="ChEBI" id="CHEBI:57384"/>
        <dbReference type="ChEBI" id="CHEBI:90725"/>
        <dbReference type="ChEBI" id="CHEBI:90736"/>
        <dbReference type="EC" id="2.3.1.199"/>
    </reaction>
</comment>
<organism evidence="11 12">
    <name type="scientific">Allacma fusca</name>
    <dbReference type="NCBI Taxonomy" id="39272"/>
    <lineage>
        <taxon>Eukaryota</taxon>
        <taxon>Metazoa</taxon>
        <taxon>Ecdysozoa</taxon>
        <taxon>Arthropoda</taxon>
        <taxon>Hexapoda</taxon>
        <taxon>Collembola</taxon>
        <taxon>Symphypleona</taxon>
        <taxon>Sminthuridae</taxon>
        <taxon>Allacma</taxon>
    </lineage>
</organism>
<protein>
    <recommendedName>
        <fullName evidence="10">Elongation of very long chain fatty acids protein</fullName>
        <ecNumber evidence="10">2.3.1.199</ecNumber>
    </recommendedName>
    <alternativeName>
        <fullName evidence="10">Very-long-chain 3-oxoacyl-CoA synthase</fullName>
    </alternativeName>
</protein>
<feature type="transmembrane region" description="Helical" evidence="10">
    <location>
        <begin position="6"/>
        <end position="22"/>
    </location>
</feature>
<dbReference type="PANTHER" id="PTHR11157:SF17">
    <property type="entry name" value="ELONGATION OF VERY LONG CHAIN FATTY ACIDS PROTEIN 6"/>
    <property type="match status" value="1"/>
</dbReference>
<keyword evidence="4 10" id="KW-0812">Transmembrane</keyword>
<dbReference type="GO" id="GO:0034626">
    <property type="term" value="P:fatty acid elongation, polyunsaturated fatty acid"/>
    <property type="evidence" value="ECO:0007669"/>
    <property type="project" value="TreeGrafter"/>
</dbReference>
<evidence type="ECO:0000256" key="4">
    <source>
        <dbReference type="ARBA" id="ARBA00022692"/>
    </source>
</evidence>
<feature type="transmembrane region" description="Helical" evidence="10">
    <location>
        <begin position="43"/>
        <end position="66"/>
    </location>
</feature>
<gene>
    <name evidence="11" type="ORF">AFUS01_LOCUS35317</name>
</gene>
<keyword evidence="5 10" id="KW-0276">Fatty acid metabolism</keyword>
<feature type="non-terminal residue" evidence="11">
    <location>
        <position position="78"/>
    </location>
</feature>
<evidence type="ECO:0000313" key="12">
    <source>
        <dbReference type="Proteomes" id="UP000708208"/>
    </source>
</evidence>
<comment type="caution">
    <text evidence="11">The sequence shown here is derived from an EMBL/GenBank/DDBJ whole genome shotgun (WGS) entry which is preliminary data.</text>
</comment>
<keyword evidence="12" id="KW-1185">Reference proteome</keyword>
<accession>A0A8J2PLR9</accession>
<evidence type="ECO:0000256" key="3">
    <source>
        <dbReference type="ARBA" id="ARBA00022679"/>
    </source>
</evidence>
<evidence type="ECO:0000256" key="10">
    <source>
        <dbReference type="RuleBase" id="RU361115"/>
    </source>
</evidence>
<dbReference type="EC" id="2.3.1.199" evidence="10"/>
<evidence type="ECO:0000256" key="5">
    <source>
        <dbReference type="ARBA" id="ARBA00022832"/>
    </source>
</evidence>
<dbReference type="AlphaFoldDB" id="A0A8J2PLR9"/>
<evidence type="ECO:0000256" key="2">
    <source>
        <dbReference type="ARBA" id="ARBA00022516"/>
    </source>
</evidence>
<keyword evidence="3 10" id="KW-0808">Transferase</keyword>
<dbReference type="Pfam" id="PF01151">
    <property type="entry name" value="ELO"/>
    <property type="match status" value="1"/>
</dbReference>
<name>A0A8J2PLR9_9HEXA</name>
<dbReference type="OrthoDB" id="434092at2759"/>
<keyword evidence="9 10" id="KW-0275">Fatty acid biosynthesis</keyword>
<dbReference type="GO" id="GO:0019367">
    <property type="term" value="P:fatty acid elongation, saturated fatty acid"/>
    <property type="evidence" value="ECO:0007669"/>
    <property type="project" value="TreeGrafter"/>
</dbReference>
<sequence>MEKNWTLSLYGVVAYVTFIYLGQEYMKNRKPMDLRKVMVFWNFALAIFSISACFTVIPEFISYVFFAENGFHRSICGN</sequence>
<dbReference type="GO" id="GO:0005789">
    <property type="term" value="C:endoplasmic reticulum membrane"/>
    <property type="evidence" value="ECO:0007669"/>
    <property type="project" value="TreeGrafter"/>
</dbReference>
<comment type="caution">
    <text evidence="10">Lacks conserved residue(s) required for the propagation of feature annotation.</text>
</comment>
<dbReference type="PANTHER" id="PTHR11157">
    <property type="entry name" value="FATTY ACID ACYL TRANSFERASE-RELATED"/>
    <property type="match status" value="1"/>
</dbReference>
<dbReference type="GO" id="GO:0030148">
    <property type="term" value="P:sphingolipid biosynthetic process"/>
    <property type="evidence" value="ECO:0007669"/>
    <property type="project" value="TreeGrafter"/>
</dbReference>
<dbReference type="GO" id="GO:0042761">
    <property type="term" value="P:very long-chain fatty acid biosynthetic process"/>
    <property type="evidence" value="ECO:0007669"/>
    <property type="project" value="TreeGrafter"/>
</dbReference>
<evidence type="ECO:0000256" key="9">
    <source>
        <dbReference type="ARBA" id="ARBA00023160"/>
    </source>
</evidence>
<dbReference type="EMBL" id="CAJVCH010535376">
    <property type="protein sequence ID" value="CAG7825193.1"/>
    <property type="molecule type" value="Genomic_DNA"/>
</dbReference>
<keyword evidence="8 10" id="KW-0472">Membrane</keyword>
<comment type="similarity">
    <text evidence="10">Belongs to the ELO family.</text>
</comment>
<evidence type="ECO:0000256" key="8">
    <source>
        <dbReference type="ARBA" id="ARBA00023136"/>
    </source>
</evidence>
<proteinExistence type="inferred from homology"/>
<dbReference type="GO" id="GO:0009922">
    <property type="term" value="F:fatty acid elongase activity"/>
    <property type="evidence" value="ECO:0007669"/>
    <property type="project" value="UniProtKB-EC"/>
</dbReference>
<keyword evidence="7 10" id="KW-0443">Lipid metabolism</keyword>
<reference evidence="11" key="1">
    <citation type="submission" date="2021-06" db="EMBL/GenBank/DDBJ databases">
        <authorList>
            <person name="Hodson N. C."/>
            <person name="Mongue J. A."/>
            <person name="Jaron S. K."/>
        </authorList>
    </citation>
    <scope>NUCLEOTIDE SEQUENCE</scope>
</reference>